<dbReference type="InterPro" id="IPR009057">
    <property type="entry name" value="Homeodomain-like_sf"/>
</dbReference>
<evidence type="ECO:0000259" key="5">
    <source>
        <dbReference type="PROSITE" id="PS01124"/>
    </source>
</evidence>
<dbReference type="InterPro" id="IPR018060">
    <property type="entry name" value="HTH_AraC"/>
</dbReference>
<keyword evidence="1" id="KW-0805">Transcription regulation</keyword>
<keyword evidence="4" id="KW-0812">Transmembrane</keyword>
<evidence type="ECO:0000256" key="3">
    <source>
        <dbReference type="ARBA" id="ARBA00023163"/>
    </source>
</evidence>
<dbReference type="Pfam" id="PF12833">
    <property type="entry name" value="HTH_18"/>
    <property type="match status" value="1"/>
</dbReference>
<dbReference type="PANTHER" id="PTHR43280:SF2">
    <property type="entry name" value="HTH-TYPE TRANSCRIPTIONAL REGULATOR EXSA"/>
    <property type="match status" value="1"/>
</dbReference>
<feature type="transmembrane region" description="Helical" evidence="4">
    <location>
        <begin position="43"/>
        <end position="63"/>
    </location>
</feature>
<proteinExistence type="predicted"/>
<feature type="transmembrane region" description="Helical" evidence="4">
    <location>
        <begin position="308"/>
        <end position="330"/>
    </location>
</feature>
<evidence type="ECO:0000256" key="1">
    <source>
        <dbReference type="ARBA" id="ARBA00023015"/>
    </source>
</evidence>
<dbReference type="EMBL" id="JARLKZ010000002">
    <property type="protein sequence ID" value="MEC0238847.1"/>
    <property type="molecule type" value="Genomic_DNA"/>
</dbReference>
<feature type="domain" description="HTH araC/xylS-type" evidence="5">
    <location>
        <begin position="673"/>
        <end position="772"/>
    </location>
</feature>
<evidence type="ECO:0000313" key="7">
    <source>
        <dbReference type="Proteomes" id="UP001344632"/>
    </source>
</evidence>
<protein>
    <submittedName>
        <fullName evidence="6">Helix-turn-helix transcriptional regulator</fullName>
    </submittedName>
</protein>
<keyword evidence="4" id="KW-1133">Transmembrane helix</keyword>
<organism evidence="6 7">
    <name type="scientific">Paenibacillus dokdonensis</name>
    <dbReference type="NCBI Taxonomy" id="2567944"/>
    <lineage>
        <taxon>Bacteria</taxon>
        <taxon>Bacillati</taxon>
        <taxon>Bacillota</taxon>
        <taxon>Bacilli</taxon>
        <taxon>Bacillales</taxon>
        <taxon>Paenibacillaceae</taxon>
        <taxon>Paenibacillus</taxon>
    </lineage>
</organism>
<dbReference type="RefSeq" id="WP_326085648.1">
    <property type="nucleotide sequence ID" value="NZ_JARLKZ010000002.1"/>
</dbReference>
<keyword evidence="4" id="KW-0472">Membrane</keyword>
<keyword evidence="2" id="KW-0238">DNA-binding</keyword>
<dbReference type="InterPro" id="IPR018062">
    <property type="entry name" value="HTH_AraC-typ_CS"/>
</dbReference>
<dbReference type="SMART" id="SM00342">
    <property type="entry name" value="HTH_ARAC"/>
    <property type="match status" value="1"/>
</dbReference>
<dbReference type="PANTHER" id="PTHR43280">
    <property type="entry name" value="ARAC-FAMILY TRANSCRIPTIONAL REGULATOR"/>
    <property type="match status" value="1"/>
</dbReference>
<comment type="caution">
    <text evidence="6">The sequence shown here is derived from an EMBL/GenBank/DDBJ whole genome shotgun (WGS) entry which is preliminary data.</text>
</comment>
<evidence type="ECO:0000256" key="2">
    <source>
        <dbReference type="ARBA" id="ARBA00023125"/>
    </source>
</evidence>
<dbReference type="PROSITE" id="PS00041">
    <property type="entry name" value="HTH_ARAC_FAMILY_1"/>
    <property type="match status" value="1"/>
</dbReference>
<keyword evidence="3" id="KW-0804">Transcription</keyword>
<evidence type="ECO:0000313" key="6">
    <source>
        <dbReference type="EMBL" id="MEC0238847.1"/>
    </source>
</evidence>
<gene>
    <name evidence="6" type="ORF">P4H66_03045</name>
</gene>
<evidence type="ECO:0000256" key="4">
    <source>
        <dbReference type="SAM" id="Phobius"/>
    </source>
</evidence>
<name>A0ABU6GGI8_9BACL</name>
<dbReference type="Proteomes" id="UP001344632">
    <property type="component" value="Unassembled WGS sequence"/>
</dbReference>
<keyword evidence="7" id="KW-1185">Reference proteome</keyword>
<accession>A0ABU6GGI8</accession>
<dbReference type="Gene3D" id="1.10.10.60">
    <property type="entry name" value="Homeodomain-like"/>
    <property type="match status" value="2"/>
</dbReference>
<dbReference type="PROSITE" id="PS01124">
    <property type="entry name" value="HTH_ARAC_FAMILY_2"/>
    <property type="match status" value="1"/>
</dbReference>
<sequence>MGKWQAPLPMPDICHFPGIMESNPKEGAALRNRSFGSGTFRKIFLSYTAILIIPIIVFSVLNVQRNIMEEKQQLYEKHALDAKRIADIVDNKLNELKNLGKVLSSEPWVNKLMQNTNVYDEEFDLLKMLEIRKNLENDVSSLNILSFGTIIFPEKQQVLSSLGTYPESDFFSSIAVFDAETRQMIESSLQEQQYFKIMPPVTMKLWGGSKRVIPVLQSLEVVNHPRAVLVLFIDSAYFSEYIGRFGSVESKDIIISAHGSTLYKQTRNAAEGFLDDRRSYQLVLPSQASDLQYRISYFDSSVIGINNLFGSLLAIMISIAVGMCSAFLLAKVSYRPLGTLLNKLSGSVRYEDAKQSLVFGSEYSYIENSFDRLLHENRKLQQSMQDYESAAKANLFHRLLKGYFTDDQDMNGLKKFEIRYTEDMHYCTMLVSFHVIRDFSDFEKIRKIEMMTIVIVEKVMSHYRLDYELFEVTNADKALIMSSENIFGDDGMMERIASEIAAEIEQTCGFQPDVLHGTVEKGLVGISKSYYAANEGLQYTLFSREHLQGLQEESIQAGVDYYYPTDWEVQLINNLKIGNLDMSMQILHEISAENRKRQLPDACTVKLVSLLMETMLRVLHELNLDTGIYARQFKSRAMAANIEEMWSYVFEVGTLICERNRYSNTSSTIAVGGQLLLYVNQNYTCADISLKHLAEMFQMSVSNISKIFKEVTGINFYDYLCRLRMEMAKELLREKTCAMDEIARRVGYQNLYSFKRAFIRYEGIKPDEYVGLAI</sequence>
<reference evidence="6 7" key="1">
    <citation type="submission" date="2023-03" db="EMBL/GenBank/DDBJ databases">
        <title>Bacillus Genome Sequencing.</title>
        <authorList>
            <person name="Dunlap C."/>
        </authorList>
    </citation>
    <scope>NUCLEOTIDE SEQUENCE [LARGE SCALE GENOMIC DNA]</scope>
    <source>
        <strain evidence="6 7">BD-525</strain>
    </source>
</reference>
<dbReference type="SUPFAM" id="SSF46689">
    <property type="entry name" value="Homeodomain-like"/>
    <property type="match status" value="1"/>
</dbReference>